<dbReference type="Pfam" id="PF20237">
    <property type="entry name" value="DUF6594"/>
    <property type="match status" value="1"/>
</dbReference>
<feature type="compositionally biased region" description="Polar residues" evidence="2">
    <location>
        <begin position="249"/>
        <end position="260"/>
    </location>
</feature>
<evidence type="ECO:0000256" key="2">
    <source>
        <dbReference type="SAM" id="MobiDB-lite"/>
    </source>
</evidence>
<feature type="compositionally biased region" description="Polar residues" evidence="2">
    <location>
        <begin position="83"/>
        <end position="94"/>
    </location>
</feature>
<name>A0A9P4S4H6_9PEZI</name>
<dbReference type="InterPro" id="IPR046529">
    <property type="entry name" value="DUF6594"/>
</dbReference>
<dbReference type="Proteomes" id="UP000799429">
    <property type="component" value="Unassembled WGS sequence"/>
</dbReference>
<feature type="compositionally biased region" description="Acidic residues" evidence="2">
    <location>
        <begin position="337"/>
        <end position="372"/>
    </location>
</feature>
<feature type="region of interest" description="Disordered" evidence="2">
    <location>
        <begin position="1"/>
        <end position="57"/>
    </location>
</feature>
<feature type="compositionally biased region" description="Basic and acidic residues" evidence="2">
    <location>
        <begin position="321"/>
        <end position="336"/>
    </location>
</feature>
<keyword evidence="3" id="KW-0472">Membrane</keyword>
<feature type="region of interest" description="Disordered" evidence="2">
    <location>
        <begin position="189"/>
        <end position="461"/>
    </location>
</feature>
<keyword evidence="6" id="KW-1185">Reference proteome</keyword>
<keyword evidence="3" id="KW-0812">Transmembrane</keyword>
<evidence type="ECO:0000259" key="4">
    <source>
        <dbReference type="Pfam" id="PF20237"/>
    </source>
</evidence>
<dbReference type="EMBL" id="MU006107">
    <property type="protein sequence ID" value="KAF2835645.1"/>
    <property type="molecule type" value="Genomic_DNA"/>
</dbReference>
<dbReference type="PANTHER" id="PTHR34502">
    <property type="entry name" value="DUF6594 DOMAIN-CONTAINING PROTEIN-RELATED"/>
    <property type="match status" value="1"/>
</dbReference>
<accession>A0A9P4S4H6</accession>
<feature type="compositionally biased region" description="Basic and acidic residues" evidence="2">
    <location>
        <begin position="383"/>
        <end position="394"/>
    </location>
</feature>
<organism evidence="5 6">
    <name type="scientific">Patellaria atrata CBS 101060</name>
    <dbReference type="NCBI Taxonomy" id="1346257"/>
    <lineage>
        <taxon>Eukaryota</taxon>
        <taxon>Fungi</taxon>
        <taxon>Dikarya</taxon>
        <taxon>Ascomycota</taxon>
        <taxon>Pezizomycotina</taxon>
        <taxon>Dothideomycetes</taxon>
        <taxon>Dothideomycetes incertae sedis</taxon>
        <taxon>Patellariales</taxon>
        <taxon>Patellariaceae</taxon>
        <taxon>Patellaria</taxon>
    </lineage>
</organism>
<keyword evidence="3" id="KW-1133">Transmembrane helix</keyword>
<reference evidence="5" key="1">
    <citation type="journal article" date="2020" name="Stud. Mycol.">
        <title>101 Dothideomycetes genomes: a test case for predicting lifestyles and emergence of pathogens.</title>
        <authorList>
            <person name="Haridas S."/>
            <person name="Albert R."/>
            <person name="Binder M."/>
            <person name="Bloem J."/>
            <person name="Labutti K."/>
            <person name="Salamov A."/>
            <person name="Andreopoulos B."/>
            <person name="Baker S."/>
            <person name="Barry K."/>
            <person name="Bills G."/>
            <person name="Bluhm B."/>
            <person name="Cannon C."/>
            <person name="Castanera R."/>
            <person name="Culley D."/>
            <person name="Daum C."/>
            <person name="Ezra D."/>
            <person name="Gonzalez J."/>
            <person name="Henrissat B."/>
            <person name="Kuo A."/>
            <person name="Liang C."/>
            <person name="Lipzen A."/>
            <person name="Lutzoni F."/>
            <person name="Magnuson J."/>
            <person name="Mondo S."/>
            <person name="Nolan M."/>
            <person name="Ohm R."/>
            <person name="Pangilinan J."/>
            <person name="Park H.-J."/>
            <person name="Ramirez L."/>
            <person name="Alfaro M."/>
            <person name="Sun H."/>
            <person name="Tritt A."/>
            <person name="Yoshinaga Y."/>
            <person name="Zwiers L.-H."/>
            <person name="Turgeon B."/>
            <person name="Goodwin S."/>
            <person name="Spatafora J."/>
            <person name="Crous P."/>
            <person name="Grigoriev I."/>
        </authorList>
    </citation>
    <scope>NUCLEOTIDE SEQUENCE</scope>
    <source>
        <strain evidence="5">CBS 101060</strain>
    </source>
</reference>
<feature type="transmembrane region" description="Helical" evidence="3">
    <location>
        <begin position="765"/>
        <end position="785"/>
    </location>
</feature>
<feature type="region of interest" description="Disordered" evidence="2">
    <location>
        <begin position="501"/>
        <end position="520"/>
    </location>
</feature>
<feature type="compositionally biased region" description="Basic and acidic residues" evidence="2">
    <location>
        <begin position="406"/>
        <end position="426"/>
    </location>
</feature>
<proteinExistence type="predicted"/>
<feature type="coiled-coil region" evidence="1">
    <location>
        <begin position="564"/>
        <end position="591"/>
    </location>
</feature>
<keyword evidence="1" id="KW-0175">Coiled coil</keyword>
<feature type="compositionally biased region" description="Basic and acidic residues" evidence="2">
    <location>
        <begin position="195"/>
        <end position="209"/>
    </location>
</feature>
<dbReference type="AlphaFoldDB" id="A0A9P4S4H6"/>
<evidence type="ECO:0000256" key="1">
    <source>
        <dbReference type="SAM" id="Coils"/>
    </source>
</evidence>
<feature type="compositionally biased region" description="Basic residues" evidence="2">
    <location>
        <begin position="216"/>
        <end position="228"/>
    </location>
</feature>
<feature type="region of interest" description="Disordered" evidence="2">
    <location>
        <begin position="124"/>
        <end position="177"/>
    </location>
</feature>
<evidence type="ECO:0000256" key="3">
    <source>
        <dbReference type="SAM" id="Phobius"/>
    </source>
</evidence>
<evidence type="ECO:0000313" key="6">
    <source>
        <dbReference type="Proteomes" id="UP000799429"/>
    </source>
</evidence>
<evidence type="ECO:0000313" key="5">
    <source>
        <dbReference type="EMBL" id="KAF2835645.1"/>
    </source>
</evidence>
<feature type="region of interest" description="Disordered" evidence="2">
    <location>
        <begin position="73"/>
        <end position="95"/>
    </location>
</feature>
<protein>
    <recommendedName>
        <fullName evidence="4">DUF6594 domain-containing protein</fullName>
    </recommendedName>
</protein>
<feature type="compositionally biased region" description="Acidic residues" evidence="2">
    <location>
        <begin position="297"/>
        <end position="320"/>
    </location>
</feature>
<comment type="caution">
    <text evidence="5">The sequence shown here is derived from an EMBL/GenBank/DDBJ whole genome shotgun (WGS) entry which is preliminary data.</text>
</comment>
<feature type="compositionally biased region" description="Basic and acidic residues" evidence="2">
    <location>
        <begin position="1"/>
        <end position="12"/>
    </location>
</feature>
<feature type="domain" description="DUF6594" evidence="4">
    <location>
        <begin position="528"/>
        <end position="779"/>
    </location>
</feature>
<sequence>MVDPDFTHDHLGRIASASNPLEPRSEIRTKLKSSQGSVLESRKRAPLSKRSIDTTTTPISPVWIDVEEHNITRPRIKPRRTSEGTNPHRTSSSVHRVLASELGNPGKEALTQGFLPKLSQLLESREDSPARYQAGPLNGGAHQNTQSGPRRNHRNTENVSTQRAKRSGDGYLQRRGGLLNSSTLSLLSSITKSSAKSERSKERQRRSSDTSDTMGKKNKKGKANRKKGPLNVVDIKDEEQELPQETRPESPSSEQDTPESPQDRFVDSGISVRGSSPDPSEHTQGSDKQSVAHTSEQEEETEQEEELSELEGEVPEQDEEVQGHDEEVHVEDYQVHEEEEEEDGPEEDEDQVLEQGEEQEPEDEEEEDEDDDGIGHDNVSSPHDYHGLALDRLRPLSIPSSPRGRSPGDAEDQRLRNRLHEREQQLRHHVLHSPQPQRSPGAYENNYPGPPPSAPPFDPEMQYSMPPGYFYQPPPPMSTAGGYLAPAMSPQTQLQPVYPNQVASPSHGYEAAPPTHGYDTSRTTVTGYELLAAKLSDCTDTRHGSSVGIRPMYRKFEKLNHRVLLHLQDEIAELEEELRSLDECVAQMAENTGAGRTQPASRRMDARYGSEWHFRRTELLGKIFMKLNQYNQALTSYNGVSTCLEPAAIDSIRAYKKWIERNACIDKSETQFLDHKKDLLSMKAFSLQDTVPSVPLATPTPSTLSTPSTSEKSVRMCFTLTLLLPLLVFAFVPSVIGRLLVLTVISAVEVAIVSSTELLQLLSTSEWMTCGGVYFAVMAVVAGSFQ</sequence>
<gene>
    <name evidence="5" type="ORF">M501DRAFT_322910</name>
</gene>
<feature type="compositionally biased region" description="Pro residues" evidence="2">
    <location>
        <begin position="448"/>
        <end position="458"/>
    </location>
</feature>
<dbReference type="PANTHER" id="PTHR34502:SF6">
    <property type="entry name" value="DUF6594 DOMAIN-CONTAINING PROTEIN"/>
    <property type="match status" value="1"/>
</dbReference>
<feature type="compositionally biased region" description="Low complexity" evidence="2">
    <location>
        <begin position="395"/>
        <end position="405"/>
    </location>
</feature>
<dbReference type="OrthoDB" id="5416037at2759"/>